<feature type="transmembrane region" description="Helical" evidence="5">
    <location>
        <begin position="307"/>
        <end position="328"/>
    </location>
</feature>
<sequence length="393" mass="44883">MNHSDMANGTEVLAFDTGHILSHEVMLTARQMHHITSAYIGPVFFVLGLFGNLLSIVIWRKKLMKSSTGTYLIAQAVNDIGVLIFFFLTDSLIELAPWVKMSNIFGVVYAYIGYPMFYFFVVNSIWTLVGVTIDRYVQVCWIDQAKILYIFPLQTLCNERAAQIGVALISVLSFIINMPHFNTYRAVPNYERDANETAYEYTEFGHGAGSQLYEFWIHCMFLVLAPWVSIMFMNMAIIFRVGQLNKKMLQMRGNKAQKRAQRKENQMTNILLTVTFTFLGLIALQCVTQCFFMMQPENMNFEMVNEAYSVAKLGIVINSSINFILYCVTGKRFRNELRLMLFRLTHIKALVPLPGTNDLYNSQDPDLLSSSPTISKDRKCSISTVEKDADSHP</sequence>
<protein>
    <submittedName>
        <fullName evidence="7">FMAR-like protein</fullName>
    </submittedName>
</protein>
<keyword evidence="8" id="KW-1185">Reference proteome</keyword>
<feature type="transmembrane region" description="Helical" evidence="5">
    <location>
        <begin position="161"/>
        <end position="181"/>
    </location>
</feature>
<dbReference type="InterPro" id="IPR017452">
    <property type="entry name" value="GPCR_Rhodpsn_7TM"/>
</dbReference>
<evidence type="ECO:0000256" key="3">
    <source>
        <dbReference type="ARBA" id="ARBA00022989"/>
    </source>
</evidence>
<proteinExistence type="predicted"/>
<dbReference type="EMBL" id="CP111013">
    <property type="protein sequence ID" value="WAQ96091.1"/>
    <property type="molecule type" value="Genomic_DNA"/>
</dbReference>
<keyword evidence="3 5" id="KW-1133">Transmembrane helix</keyword>
<organism evidence="7 8">
    <name type="scientific">Mya arenaria</name>
    <name type="common">Soft-shell clam</name>
    <dbReference type="NCBI Taxonomy" id="6604"/>
    <lineage>
        <taxon>Eukaryota</taxon>
        <taxon>Metazoa</taxon>
        <taxon>Spiralia</taxon>
        <taxon>Lophotrochozoa</taxon>
        <taxon>Mollusca</taxon>
        <taxon>Bivalvia</taxon>
        <taxon>Autobranchia</taxon>
        <taxon>Heteroconchia</taxon>
        <taxon>Euheterodonta</taxon>
        <taxon>Imparidentia</taxon>
        <taxon>Neoheterodontei</taxon>
        <taxon>Myida</taxon>
        <taxon>Myoidea</taxon>
        <taxon>Myidae</taxon>
        <taxon>Mya</taxon>
    </lineage>
</organism>
<feature type="transmembrane region" description="Helical" evidence="5">
    <location>
        <begin position="108"/>
        <end position="129"/>
    </location>
</feature>
<comment type="subcellular location">
    <subcellularLocation>
        <location evidence="1">Membrane</location>
    </subcellularLocation>
</comment>
<dbReference type="InterPro" id="IPR000276">
    <property type="entry name" value="GPCR_Rhodpsn"/>
</dbReference>
<evidence type="ECO:0000256" key="1">
    <source>
        <dbReference type="ARBA" id="ARBA00004370"/>
    </source>
</evidence>
<dbReference type="PANTHER" id="PTHR46641">
    <property type="entry name" value="FMRFAMIDE RECEPTOR-RELATED"/>
    <property type="match status" value="1"/>
</dbReference>
<evidence type="ECO:0000313" key="8">
    <source>
        <dbReference type="Proteomes" id="UP001164746"/>
    </source>
</evidence>
<dbReference type="InterPro" id="IPR052954">
    <property type="entry name" value="GPCR-Ligand_Int"/>
</dbReference>
<feature type="transmembrane region" description="Helical" evidence="5">
    <location>
        <begin position="270"/>
        <end position="295"/>
    </location>
</feature>
<gene>
    <name evidence="7" type="ORF">MAR_028781</name>
</gene>
<evidence type="ECO:0000256" key="2">
    <source>
        <dbReference type="ARBA" id="ARBA00022692"/>
    </source>
</evidence>
<keyword evidence="4 5" id="KW-0472">Membrane</keyword>
<dbReference type="PRINTS" id="PR00237">
    <property type="entry name" value="GPCRRHODOPSN"/>
</dbReference>
<accession>A0ABY7DEJ7</accession>
<keyword evidence="2 5" id="KW-0812">Transmembrane</keyword>
<feature type="transmembrane region" description="Helical" evidence="5">
    <location>
        <begin position="215"/>
        <end position="242"/>
    </location>
</feature>
<dbReference type="Proteomes" id="UP001164746">
    <property type="component" value="Chromosome 2"/>
</dbReference>
<dbReference type="PANTHER" id="PTHR46641:SF2">
    <property type="entry name" value="FMRFAMIDE RECEPTOR"/>
    <property type="match status" value="1"/>
</dbReference>
<evidence type="ECO:0000259" key="6">
    <source>
        <dbReference type="PROSITE" id="PS50262"/>
    </source>
</evidence>
<dbReference type="SUPFAM" id="SSF81321">
    <property type="entry name" value="Family A G protein-coupled receptor-like"/>
    <property type="match status" value="1"/>
</dbReference>
<feature type="domain" description="G-protein coupled receptors family 1 profile" evidence="6">
    <location>
        <begin position="51"/>
        <end position="326"/>
    </location>
</feature>
<feature type="transmembrane region" description="Helical" evidence="5">
    <location>
        <begin position="39"/>
        <end position="59"/>
    </location>
</feature>
<evidence type="ECO:0000313" key="7">
    <source>
        <dbReference type="EMBL" id="WAQ96091.1"/>
    </source>
</evidence>
<dbReference type="Pfam" id="PF00001">
    <property type="entry name" value="7tm_1"/>
    <property type="match status" value="1"/>
</dbReference>
<evidence type="ECO:0000256" key="4">
    <source>
        <dbReference type="ARBA" id="ARBA00023136"/>
    </source>
</evidence>
<dbReference type="CDD" id="cd14978">
    <property type="entry name" value="7tmA_FMRFamide_R-like"/>
    <property type="match status" value="1"/>
</dbReference>
<reference evidence="7" key="1">
    <citation type="submission" date="2022-11" db="EMBL/GenBank/DDBJ databases">
        <title>Centuries of genome instability and evolution in soft-shell clam transmissible cancer (bioRxiv).</title>
        <authorList>
            <person name="Hart S.F.M."/>
            <person name="Yonemitsu M.A."/>
            <person name="Giersch R.M."/>
            <person name="Beal B.F."/>
            <person name="Arriagada G."/>
            <person name="Davis B.W."/>
            <person name="Ostrander E.A."/>
            <person name="Goff S.P."/>
            <person name="Metzger M.J."/>
        </authorList>
    </citation>
    <scope>NUCLEOTIDE SEQUENCE</scope>
    <source>
        <strain evidence="7">MELC-2E11</strain>
        <tissue evidence="7">Siphon/mantle</tissue>
    </source>
</reference>
<name>A0ABY7DEJ7_MYAAR</name>
<feature type="transmembrane region" description="Helical" evidence="5">
    <location>
        <begin position="71"/>
        <end position="88"/>
    </location>
</feature>
<dbReference type="Gene3D" id="1.20.1070.10">
    <property type="entry name" value="Rhodopsin 7-helix transmembrane proteins"/>
    <property type="match status" value="1"/>
</dbReference>
<evidence type="ECO:0000256" key="5">
    <source>
        <dbReference type="SAM" id="Phobius"/>
    </source>
</evidence>
<dbReference type="PROSITE" id="PS50262">
    <property type="entry name" value="G_PROTEIN_RECEP_F1_2"/>
    <property type="match status" value="1"/>
</dbReference>